<feature type="coiled-coil region" evidence="1">
    <location>
        <begin position="225"/>
        <end position="309"/>
    </location>
</feature>
<dbReference type="EMBL" id="CAMPGE010029077">
    <property type="protein sequence ID" value="CAI2386554.1"/>
    <property type="molecule type" value="Genomic_DNA"/>
</dbReference>
<keyword evidence="1" id="KW-0175">Coiled coil</keyword>
<gene>
    <name evidence="3" type="ORF">ECRASSUSDP1_LOCUS28176</name>
</gene>
<comment type="caution">
    <text evidence="3">The sequence shown here is derived from an EMBL/GenBank/DDBJ whole genome shotgun (WGS) entry which is preliminary data.</text>
</comment>
<evidence type="ECO:0000256" key="1">
    <source>
        <dbReference type="SAM" id="Coils"/>
    </source>
</evidence>
<dbReference type="AlphaFoldDB" id="A0AAD2D9W1"/>
<keyword evidence="4" id="KW-1185">Reference proteome</keyword>
<dbReference type="Proteomes" id="UP001295684">
    <property type="component" value="Unassembled WGS sequence"/>
</dbReference>
<protein>
    <submittedName>
        <fullName evidence="3">Uncharacterized protein</fullName>
    </submittedName>
</protein>
<evidence type="ECO:0000256" key="2">
    <source>
        <dbReference type="SAM" id="MobiDB-lite"/>
    </source>
</evidence>
<feature type="region of interest" description="Disordered" evidence="2">
    <location>
        <begin position="634"/>
        <end position="699"/>
    </location>
</feature>
<reference evidence="3" key="1">
    <citation type="submission" date="2023-07" db="EMBL/GenBank/DDBJ databases">
        <authorList>
            <consortium name="AG Swart"/>
            <person name="Singh M."/>
            <person name="Singh A."/>
            <person name="Seah K."/>
            <person name="Emmerich C."/>
        </authorList>
    </citation>
    <scope>NUCLEOTIDE SEQUENCE</scope>
    <source>
        <strain evidence="3">DP1</strain>
    </source>
</reference>
<name>A0AAD2D9W1_EUPCR</name>
<organism evidence="3 4">
    <name type="scientific">Euplotes crassus</name>
    <dbReference type="NCBI Taxonomy" id="5936"/>
    <lineage>
        <taxon>Eukaryota</taxon>
        <taxon>Sar</taxon>
        <taxon>Alveolata</taxon>
        <taxon>Ciliophora</taxon>
        <taxon>Intramacronucleata</taxon>
        <taxon>Spirotrichea</taxon>
        <taxon>Hypotrichia</taxon>
        <taxon>Euplotida</taxon>
        <taxon>Euplotidae</taxon>
        <taxon>Moneuplotes</taxon>
    </lineage>
</organism>
<evidence type="ECO:0000313" key="3">
    <source>
        <dbReference type="EMBL" id="CAI2386554.1"/>
    </source>
</evidence>
<sequence>MSNNPSLTERKYYVDQNKTGWTTRNNFQGFHPQGQNNDMNNTMYAEEGIGDMNGAMARNSSLEYNPVSRQMLDSRGKFKPASRKQKARRTLRQSLLKAYNNKPNFGGTGMRFNHNITKKKKQGNIFSGDQQINFDSGIRVNRNILPSDSGIMNNTLTTGDMDKGQKKRVLSFSNSNQKISTARGRKSSNDNIFTLKRQIKDLREMLKEKDVMLRDQRMNIAMNTIDNTYDDRDALVQENQDLRHQLNLITSKQGETSFKEINNLKRENEGLKKGYNQINELLEQKDIEIKQCENLIKQKDDLIKYLKEQLKGYMNDRNQEWQKVMEEQKSLKAESKATGNIEDPVQITQEFFLRFSSFCFKKKLTLYKIIHSKIFDKMINGVETELITVKHFWRLLQKTGFKTITSEKEAVTSLVKNKILYDIIEVKGLKKIMAQLGILENLPVSTKNFCYETLSGAGIRLMNRIIRDTEGDIESFLKKEGGILDHKITKKVIAGSKSEMIDVINSDDFLKILKKFKIMKRWEDLDENLQIFLSLPTSGGQMKGKQEDQNSVKQNLESSTITFLSIQKIRKCLSDFQKFEFFEYYGYTQRTEGEIDSEDEPDTFNPIETMRNRLTTIKNKKSLVKKVTIMPGSAQKKNYRKDQEFTNFDPEDYQKAKTSENRKEDFYEVDLSEEENRKDKKTVMSMRRKQRRTTKGRDK</sequence>
<feature type="compositionally biased region" description="Basic and acidic residues" evidence="2">
    <location>
        <begin position="652"/>
        <end position="666"/>
    </location>
</feature>
<proteinExistence type="predicted"/>
<accession>A0AAD2D9W1</accession>
<feature type="compositionally biased region" description="Basic residues" evidence="2">
    <location>
        <begin position="686"/>
        <end position="699"/>
    </location>
</feature>
<evidence type="ECO:0000313" key="4">
    <source>
        <dbReference type="Proteomes" id="UP001295684"/>
    </source>
</evidence>